<gene>
    <name evidence="1" type="ORF">ENJ61_06260</name>
</gene>
<dbReference type="Proteomes" id="UP000885792">
    <property type="component" value="Unassembled WGS sequence"/>
</dbReference>
<reference evidence="1" key="1">
    <citation type="journal article" date="2020" name="mSystems">
        <title>Genome- and Community-Level Interaction Insights into Carbon Utilization and Element Cycling Functions of Hydrothermarchaeota in Hydrothermal Sediment.</title>
        <authorList>
            <person name="Zhou Z."/>
            <person name="Liu Y."/>
            <person name="Xu W."/>
            <person name="Pan J."/>
            <person name="Luo Z.H."/>
            <person name="Li M."/>
        </authorList>
    </citation>
    <scope>NUCLEOTIDE SEQUENCE [LARGE SCALE GENOMIC DNA]</scope>
    <source>
        <strain evidence="1">HyVt-501</strain>
    </source>
</reference>
<proteinExistence type="predicted"/>
<dbReference type="AlphaFoldDB" id="A0A7C5Q2L5"/>
<feature type="non-terminal residue" evidence="1">
    <location>
        <position position="29"/>
    </location>
</feature>
<protein>
    <submittedName>
        <fullName evidence="1">OsmC family peroxiredoxin</fullName>
    </submittedName>
</protein>
<organism evidence="1">
    <name type="scientific">Aquifex aeolicus</name>
    <dbReference type="NCBI Taxonomy" id="63363"/>
    <lineage>
        <taxon>Bacteria</taxon>
        <taxon>Pseudomonadati</taxon>
        <taxon>Aquificota</taxon>
        <taxon>Aquificia</taxon>
        <taxon>Aquificales</taxon>
        <taxon>Aquificaceae</taxon>
        <taxon>Aquifex</taxon>
    </lineage>
</organism>
<sequence length="29" mass="3171">MKVKVKQKEDFHFVGTGPAGREVPIDAAD</sequence>
<dbReference type="EMBL" id="DRNB01000225">
    <property type="protein sequence ID" value="HHJ64494.1"/>
    <property type="molecule type" value="Genomic_DNA"/>
</dbReference>
<name>A0A7C5Q2L5_AQUAO</name>
<accession>A0A7C5Q2L5</accession>
<evidence type="ECO:0000313" key="1">
    <source>
        <dbReference type="EMBL" id="HHJ64494.1"/>
    </source>
</evidence>
<comment type="caution">
    <text evidence="1">The sequence shown here is derived from an EMBL/GenBank/DDBJ whole genome shotgun (WGS) entry which is preliminary data.</text>
</comment>